<reference evidence="1" key="1">
    <citation type="submission" date="2019-12" db="EMBL/GenBank/DDBJ databases">
        <title>An insight into the sialome of adult female Ixodes ricinus ticks feeding for 6 days.</title>
        <authorList>
            <person name="Perner J."/>
            <person name="Ribeiro J.M.C."/>
        </authorList>
    </citation>
    <scope>NUCLEOTIDE SEQUENCE</scope>
    <source>
        <strain evidence="1">Semi-engorged</strain>
        <tissue evidence="1">Salivary glands</tissue>
    </source>
</reference>
<dbReference type="EMBL" id="GIFC01004202">
    <property type="protein sequence ID" value="MXU86285.1"/>
    <property type="molecule type" value="Transcribed_RNA"/>
</dbReference>
<proteinExistence type="predicted"/>
<dbReference type="AlphaFoldDB" id="A0A6B0UCB1"/>
<name>A0A6B0UCB1_IXORI</name>
<organism evidence="1">
    <name type="scientific">Ixodes ricinus</name>
    <name type="common">Common tick</name>
    <name type="synonym">Acarus ricinus</name>
    <dbReference type="NCBI Taxonomy" id="34613"/>
    <lineage>
        <taxon>Eukaryota</taxon>
        <taxon>Metazoa</taxon>
        <taxon>Ecdysozoa</taxon>
        <taxon>Arthropoda</taxon>
        <taxon>Chelicerata</taxon>
        <taxon>Arachnida</taxon>
        <taxon>Acari</taxon>
        <taxon>Parasitiformes</taxon>
        <taxon>Ixodida</taxon>
        <taxon>Ixodoidea</taxon>
        <taxon>Ixodidae</taxon>
        <taxon>Ixodinae</taxon>
        <taxon>Ixodes</taxon>
    </lineage>
</organism>
<evidence type="ECO:0000313" key="1">
    <source>
        <dbReference type="EMBL" id="MXU86285.1"/>
    </source>
</evidence>
<sequence length="90" mass="10653">MAFKYLPLILASRWNIYSLTFMLYKDDVLAHNGFTKKKKKASQQQVLQMHTHLHTNTCCPSGETRRSRQFHRSCCSWPHTHLPLEHQTLE</sequence>
<accession>A0A6B0UCB1</accession>
<protein>
    <submittedName>
        <fullName evidence="1">Putative secreted protein</fullName>
    </submittedName>
</protein>